<evidence type="ECO:0000313" key="5">
    <source>
        <dbReference type="Proteomes" id="UP000700334"/>
    </source>
</evidence>
<feature type="region of interest" description="Disordered" evidence="3">
    <location>
        <begin position="99"/>
        <end position="119"/>
    </location>
</feature>
<comment type="pathway">
    <text evidence="1">Protein modification; protein glycosylation.</text>
</comment>
<evidence type="ECO:0000313" key="4">
    <source>
        <dbReference type="EMBL" id="KAG8512248.1"/>
    </source>
</evidence>
<evidence type="ECO:0000256" key="2">
    <source>
        <dbReference type="ARBA" id="ARBA00023157"/>
    </source>
</evidence>
<dbReference type="PANTHER" id="PTHR45941">
    <property type="entry name" value="ALPHA-N-ACETYLGALACTOSAMINIDE ALPHA-2,6-SIALYLTRANSFERASE 2-LIKE-RELATED"/>
    <property type="match status" value="1"/>
</dbReference>
<dbReference type="Proteomes" id="UP000700334">
    <property type="component" value="Unassembled WGS sequence"/>
</dbReference>
<reference evidence="4" key="1">
    <citation type="journal article" date="2021" name="Evol. Appl.">
        <title>The genome of the Pyrenean desman and the effects of bottlenecks and inbreeding on the genomic landscape of an endangered species.</title>
        <authorList>
            <person name="Escoda L."/>
            <person name="Castresana J."/>
        </authorList>
    </citation>
    <scope>NUCLEOTIDE SEQUENCE</scope>
    <source>
        <strain evidence="4">IBE-C5619</strain>
    </source>
</reference>
<dbReference type="GO" id="GO:0001665">
    <property type="term" value="F:alpha-N-acetylgalactosaminide alpha-2,6-sialyltransferase activity"/>
    <property type="evidence" value="ECO:0007669"/>
    <property type="project" value="TreeGrafter"/>
</dbReference>
<gene>
    <name evidence="4" type="ORF">J0S82_002396</name>
</gene>
<comment type="caution">
    <text evidence="4">The sequence shown here is derived from an EMBL/GenBank/DDBJ whole genome shotgun (WGS) entry which is preliminary data.</text>
</comment>
<name>A0A8J6A1N0_GALPY</name>
<keyword evidence="2" id="KW-1015">Disulfide bond</keyword>
<feature type="non-terminal residue" evidence="4">
    <location>
        <position position="203"/>
    </location>
</feature>
<protein>
    <submittedName>
        <fullName evidence="4">Alpha-N-acetylgalactosaminide alpha-2,6-sialyltransferase 2</fullName>
    </submittedName>
</protein>
<evidence type="ECO:0000256" key="1">
    <source>
        <dbReference type="ARBA" id="ARBA00004922"/>
    </source>
</evidence>
<dbReference type="GO" id="GO:0006493">
    <property type="term" value="P:protein O-linked glycosylation"/>
    <property type="evidence" value="ECO:0007669"/>
    <property type="project" value="TreeGrafter"/>
</dbReference>
<evidence type="ECO:0000256" key="3">
    <source>
        <dbReference type="SAM" id="MobiDB-lite"/>
    </source>
</evidence>
<organism evidence="4 5">
    <name type="scientific">Galemys pyrenaicus</name>
    <name type="common">Iberian desman</name>
    <name type="synonym">Pyrenean desman</name>
    <dbReference type="NCBI Taxonomy" id="202257"/>
    <lineage>
        <taxon>Eukaryota</taxon>
        <taxon>Metazoa</taxon>
        <taxon>Chordata</taxon>
        <taxon>Craniata</taxon>
        <taxon>Vertebrata</taxon>
        <taxon>Euteleostomi</taxon>
        <taxon>Mammalia</taxon>
        <taxon>Eutheria</taxon>
        <taxon>Laurasiatheria</taxon>
        <taxon>Eulipotyphla</taxon>
        <taxon>Talpidae</taxon>
        <taxon>Galemys</taxon>
    </lineage>
</organism>
<dbReference type="PANTHER" id="PTHR45941:SF5">
    <property type="entry name" value="ALPHA-N-ACETYLGALACTOSAMINIDE ALPHA-2,6-SIALYLTRANSFERASE 2"/>
    <property type="match status" value="1"/>
</dbReference>
<dbReference type="AlphaFoldDB" id="A0A8J6A1N0"/>
<keyword evidence="5" id="KW-1185">Reference proteome</keyword>
<feature type="compositionally biased region" description="Polar residues" evidence="3">
    <location>
        <begin position="99"/>
        <end position="113"/>
    </location>
</feature>
<sequence>SNTQGSGLEPGNHILSNILWTQGVDIWDKKGSSWWYLHFYPTVPSCWRILSGSARLNTDDSEYMFIPNGSMMKSFKDNVSTKTSISDFTANTKKKSLTSDQNLSFTSTPQGQPDGQEKRNRSEIYFAQKPPQVNSSYHIQMASATQTERFLTSKLINTNFGVLYIPTPWALELLTALHTCDQLRACGSSQATTGNFQKRVSLI</sequence>
<accession>A0A8J6A1N0</accession>
<proteinExistence type="predicted"/>
<dbReference type="EMBL" id="JAGFMF010011802">
    <property type="protein sequence ID" value="KAG8512248.1"/>
    <property type="molecule type" value="Genomic_DNA"/>
</dbReference>